<evidence type="ECO:0008006" key="6">
    <source>
        <dbReference type="Google" id="ProtNLM"/>
    </source>
</evidence>
<name>S3D870_GLAL2</name>
<organism evidence="4 5">
    <name type="scientific">Glarea lozoyensis (strain ATCC 20868 / MF5171)</name>
    <dbReference type="NCBI Taxonomy" id="1116229"/>
    <lineage>
        <taxon>Eukaryota</taxon>
        <taxon>Fungi</taxon>
        <taxon>Dikarya</taxon>
        <taxon>Ascomycota</taxon>
        <taxon>Pezizomycotina</taxon>
        <taxon>Leotiomycetes</taxon>
        <taxon>Helotiales</taxon>
        <taxon>Helotiaceae</taxon>
        <taxon>Glarea</taxon>
    </lineage>
</organism>
<dbReference type="Pfam" id="PF06985">
    <property type="entry name" value="HET"/>
    <property type="match status" value="1"/>
</dbReference>
<keyword evidence="1" id="KW-0677">Repeat</keyword>
<evidence type="ECO:0000313" key="4">
    <source>
        <dbReference type="EMBL" id="EPE34697.1"/>
    </source>
</evidence>
<keyword evidence="5" id="KW-1185">Reference proteome</keyword>
<dbReference type="Proteomes" id="UP000016922">
    <property type="component" value="Unassembled WGS sequence"/>
</dbReference>
<dbReference type="HOGENOM" id="CLU_000288_6_16_1"/>
<evidence type="ECO:0000313" key="5">
    <source>
        <dbReference type="Proteomes" id="UP000016922"/>
    </source>
</evidence>
<dbReference type="SUPFAM" id="SSF52540">
    <property type="entry name" value="P-loop containing nucleoside triphosphate hydrolases"/>
    <property type="match status" value="1"/>
</dbReference>
<reference evidence="4 5" key="1">
    <citation type="journal article" date="2013" name="BMC Genomics">
        <title>Genomics-driven discovery of the pneumocandin biosynthetic gene cluster in the fungus Glarea lozoyensis.</title>
        <authorList>
            <person name="Chen L."/>
            <person name="Yue Q."/>
            <person name="Zhang X."/>
            <person name="Xiang M."/>
            <person name="Wang C."/>
            <person name="Li S."/>
            <person name="Che Y."/>
            <person name="Ortiz-Lopez F.J."/>
            <person name="Bills G.F."/>
            <person name="Liu X."/>
            <person name="An Z."/>
        </authorList>
    </citation>
    <scope>NUCLEOTIDE SEQUENCE [LARGE SCALE GENOMIC DNA]</scope>
    <source>
        <strain evidence="5">ATCC 20868 / MF5171</strain>
    </source>
</reference>
<dbReference type="InterPro" id="IPR056884">
    <property type="entry name" value="NPHP3-like_N"/>
</dbReference>
<feature type="domain" description="Heterokaryon incompatibility" evidence="2">
    <location>
        <begin position="25"/>
        <end position="146"/>
    </location>
</feature>
<gene>
    <name evidence="4" type="ORF">GLAREA_10391</name>
</gene>
<protein>
    <recommendedName>
        <fullName evidence="6">Vegetative incompatibility protein HET-E-1</fullName>
    </recommendedName>
</protein>
<evidence type="ECO:0000259" key="3">
    <source>
        <dbReference type="Pfam" id="PF24883"/>
    </source>
</evidence>
<dbReference type="InterPro" id="IPR010730">
    <property type="entry name" value="HET"/>
</dbReference>
<dbReference type="AlphaFoldDB" id="S3D870"/>
<dbReference type="PANTHER" id="PTHR10622">
    <property type="entry name" value="HET DOMAIN-CONTAINING PROTEIN"/>
    <property type="match status" value="1"/>
</dbReference>
<dbReference type="InterPro" id="IPR027417">
    <property type="entry name" value="P-loop_NTPase"/>
</dbReference>
<dbReference type="STRING" id="1116229.S3D870"/>
<dbReference type="Gene3D" id="3.40.50.300">
    <property type="entry name" value="P-loop containing nucleotide triphosphate hydrolases"/>
    <property type="match status" value="1"/>
</dbReference>
<dbReference type="OMA" id="EHTWESA"/>
<feature type="domain" description="Nephrocystin 3-like N-terminal" evidence="3">
    <location>
        <begin position="284"/>
        <end position="444"/>
    </location>
</feature>
<dbReference type="OrthoDB" id="674604at2759"/>
<sequence length="787" mass="90284">MRLIEFNDGGDFSLTHDFIDDVPRYAILSHTWGKDTEEVTYRDLMGGTGKDKVGYDKIRFCGEQAARDNLQYFWVDTCCIDKSDAIELQTAINCMFRWYKNAAKCYVYLSDVSTTEQKESDRLLEHTWESAFRSSRWFTRGWTLQELLAPSSVEFFSADCELLGDKKSLEPLIHEVTGLPVKILQGYDLARFSFDERVSWTMKRQTKHEEDMIYSLLGIFGVSLILNYGEGRDNALRRLRDEADIHQRFILGRLQFVDNAAFDSHEEEHNARCYQGTRVELLRQIDTWAEHSKNECIFWLSGMAGTGKSTISRTVAQNFANKRELGASFFFKRGEGDRGHAGILITTIVTQLVQKLPSLALPVRNAIEADPSISRKALKQQFNMLISEPLRKIQTDRQEPSTIVIVVDALDECDREEDIRIIIHTLSQAMPIPSIRLRFFITSRPELPIRLGFEDINGRYDRLALQQIPKPIIKEDISVFLEYELAMIRDKYNKSVPTHRKLPIDWPGQTDIQSLVRMAVPLFIFASTICRFINDRKIGQPKGQLAKVLEYETKSQASKLDATYLPVLNQLIVGANDSERRDIVEGFTQVVGSIVILANPLSATSLDLLLGVPEDTVESKTDLLHSVLSVPSNPHHPIRLLHLSFRDFLVDPEKRKTNLFWINEKDRHAKLADRCLQVLSMNENLKKDICNLQAPEKTRADVDKRTIDLHLPPEVQYACQYWVYHLKESGGILYDDNQVHNFLKSHFLHWLEALSFIGRLRESISMIENLVAMIQVGYSSLSIAKAY</sequence>
<dbReference type="KEGG" id="glz:GLAREA_10391"/>
<dbReference type="PANTHER" id="PTHR10622:SF11">
    <property type="entry name" value="HET-DOMAIN-CONTAINING PROTEIN"/>
    <property type="match status" value="1"/>
</dbReference>
<dbReference type="Pfam" id="PF24883">
    <property type="entry name" value="NPHP3_N"/>
    <property type="match status" value="1"/>
</dbReference>
<evidence type="ECO:0000256" key="1">
    <source>
        <dbReference type="ARBA" id="ARBA00022737"/>
    </source>
</evidence>
<dbReference type="GeneID" id="19469438"/>
<proteinExistence type="predicted"/>
<evidence type="ECO:0000259" key="2">
    <source>
        <dbReference type="Pfam" id="PF06985"/>
    </source>
</evidence>
<dbReference type="RefSeq" id="XP_008078632.1">
    <property type="nucleotide sequence ID" value="XM_008080441.1"/>
</dbReference>
<accession>S3D870</accession>
<dbReference type="eggNOG" id="KOG0266">
    <property type="taxonomic scope" value="Eukaryota"/>
</dbReference>
<dbReference type="EMBL" id="KE145356">
    <property type="protein sequence ID" value="EPE34697.1"/>
    <property type="molecule type" value="Genomic_DNA"/>
</dbReference>